<evidence type="ECO:0000313" key="3">
    <source>
        <dbReference type="Proteomes" id="UP001595457"/>
    </source>
</evidence>
<evidence type="ECO:0000313" key="2">
    <source>
        <dbReference type="EMBL" id="MFC2973889.1"/>
    </source>
</evidence>
<sequence length="81" mass="8926">MTPPALPRGLKKKLHDLACFAIGQGWSVSRTNGGHIRFTKAGCAPIFTSSSPSDHRAEHNARAQLRRADRQPSSRDLHDTH</sequence>
<dbReference type="RefSeq" id="WP_377815814.1">
    <property type="nucleotide sequence ID" value="NZ_JBHRSJ010000034.1"/>
</dbReference>
<feature type="region of interest" description="Disordered" evidence="1">
    <location>
        <begin position="48"/>
        <end position="81"/>
    </location>
</feature>
<dbReference type="EMBL" id="JBHRSJ010000034">
    <property type="protein sequence ID" value="MFC2973889.1"/>
    <property type="molecule type" value="Genomic_DNA"/>
</dbReference>
<reference evidence="3" key="1">
    <citation type="journal article" date="2019" name="Int. J. Syst. Evol. Microbiol.">
        <title>The Global Catalogue of Microorganisms (GCM) 10K type strain sequencing project: providing services to taxonomists for standard genome sequencing and annotation.</title>
        <authorList>
            <consortium name="The Broad Institute Genomics Platform"/>
            <consortium name="The Broad Institute Genome Sequencing Center for Infectious Disease"/>
            <person name="Wu L."/>
            <person name="Ma J."/>
        </authorList>
    </citation>
    <scope>NUCLEOTIDE SEQUENCE [LARGE SCALE GENOMIC DNA]</scope>
    <source>
        <strain evidence="3">KCTC 62195</strain>
    </source>
</reference>
<feature type="compositionally biased region" description="Basic and acidic residues" evidence="1">
    <location>
        <begin position="53"/>
        <end position="81"/>
    </location>
</feature>
<keyword evidence="3" id="KW-1185">Reference proteome</keyword>
<evidence type="ECO:0008006" key="4">
    <source>
        <dbReference type="Google" id="ProtNLM"/>
    </source>
</evidence>
<name>A0ABV7AWD8_9GAMM</name>
<gene>
    <name evidence="2" type="ORF">ACFOJE_16940</name>
</gene>
<evidence type="ECO:0000256" key="1">
    <source>
        <dbReference type="SAM" id="MobiDB-lite"/>
    </source>
</evidence>
<accession>A0ABV7AWD8</accession>
<comment type="caution">
    <text evidence="2">The sequence shown here is derived from an EMBL/GenBank/DDBJ whole genome shotgun (WGS) entry which is preliminary data.</text>
</comment>
<protein>
    <recommendedName>
        <fullName evidence="4">Type II toxin-antitoxin system HicA family toxin</fullName>
    </recommendedName>
</protein>
<proteinExistence type="predicted"/>
<dbReference type="Proteomes" id="UP001595457">
    <property type="component" value="Unassembled WGS sequence"/>
</dbReference>
<organism evidence="2 3">
    <name type="scientific">Azotobacter bryophylli</name>
    <dbReference type="NCBI Taxonomy" id="1986537"/>
    <lineage>
        <taxon>Bacteria</taxon>
        <taxon>Pseudomonadati</taxon>
        <taxon>Pseudomonadota</taxon>
        <taxon>Gammaproteobacteria</taxon>
        <taxon>Pseudomonadales</taxon>
        <taxon>Pseudomonadaceae</taxon>
        <taxon>Azotobacter</taxon>
    </lineage>
</organism>